<dbReference type="Gene3D" id="3.30.530.20">
    <property type="match status" value="1"/>
</dbReference>
<sequence length="132" mass="15144">MARGRGLLQPTQVDSHRHLLPGKSRPTWPLPLLRFRCKKKGDETIKWSKEKLLSRDPVQRCLSYEVVESNMGFMSYVATLRVFPVAAKAAGCRIEWGFVCDLVEGRTCEYLKSYIEFYLQLMANTIELAKSS</sequence>
<keyword evidence="2" id="KW-1185">Reference proteome</keyword>
<dbReference type="EMBL" id="DF974567">
    <property type="protein sequence ID" value="GAU49452.1"/>
    <property type="molecule type" value="Genomic_DNA"/>
</dbReference>
<dbReference type="CDD" id="cd07821">
    <property type="entry name" value="PYR_PYL_RCAR_like"/>
    <property type="match status" value="1"/>
</dbReference>
<gene>
    <name evidence="1" type="ORF">TSUD_407390</name>
</gene>
<accession>A0A2Z6PH41</accession>
<evidence type="ECO:0000313" key="2">
    <source>
        <dbReference type="Proteomes" id="UP000242715"/>
    </source>
</evidence>
<evidence type="ECO:0000313" key="1">
    <source>
        <dbReference type="EMBL" id="GAU49452.1"/>
    </source>
</evidence>
<dbReference type="PANTHER" id="PTHR33789:SF11">
    <property type="entry name" value="OS05G0202300 PROTEIN"/>
    <property type="match status" value="1"/>
</dbReference>
<dbReference type="AlphaFoldDB" id="A0A2Z6PH41"/>
<evidence type="ECO:0008006" key="3">
    <source>
        <dbReference type="Google" id="ProtNLM"/>
    </source>
</evidence>
<protein>
    <recommendedName>
        <fullName evidence="3">Bet v I/Major latex protein domain-containing protein</fullName>
    </recommendedName>
</protein>
<name>A0A2Z6PH41_TRISU</name>
<proteinExistence type="predicted"/>
<dbReference type="OrthoDB" id="1929286at2759"/>
<dbReference type="Pfam" id="PF10604">
    <property type="entry name" value="Polyketide_cyc2"/>
    <property type="match status" value="1"/>
</dbReference>
<dbReference type="GO" id="GO:0004864">
    <property type="term" value="F:protein phosphatase inhibitor activity"/>
    <property type="evidence" value="ECO:0007669"/>
    <property type="project" value="UniProtKB-ARBA"/>
</dbReference>
<dbReference type="SUPFAM" id="SSF55961">
    <property type="entry name" value="Bet v1-like"/>
    <property type="match status" value="1"/>
</dbReference>
<dbReference type="InterPro" id="IPR053249">
    <property type="entry name" value="LFS"/>
</dbReference>
<dbReference type="PANTHER" id="PTHR33789">
    <property type="entry name" value="LACHRYMATORY-FACTOR SYNTHASE"/>
    <property type="match status" value="1"/>
</dbReference>
<organism evidence="1 2">
    <name type="scientific">Trifolium subterraneum</name>
    <name type="common">Subterranean clover</name>
    <dbReference type="NCBI Taxonomy" id="3900"/>
    <lineage>
        <taxon>Eukaryota</taxon>
        <taxon>Viridiplantae</taxon>
        <taxon>Streptophyta</taxon>
        <taxon>Embryophyta</taxon>
        <taxon>Tracheophyta</taxon>
        <taxon>Spermatophyta</taxon>
        <taxon>Magnoliopsida</taxon>
        <taxon>eudicotyledons</taxon>
        <taxon>Gunneridae</taxon>
        <taxon>Pentapetalae</taxon>
        <taxon>rosids</taxon>
        <taxon>fabids</taxon>
        <taxon>Fabales</taxon>
        <taxon>Fabaceae</taxon>
        <taxon>Papilionoideae</taxon>
        <taxon>50 kb inversion clade</taxon>
        <taxon>NPAAA clade</taxon>
        <taxon>Hologalegina</taxon>
        <taxon>IRL clade</taxon>
        <taxon>Trifolieae</taxon>
        <taxon>Trifolium</taxon>
    </lineage>
</organism>
<dbReference type="Proteomes" id="UP000242715">
    <property type="component" value="Unassembled WGS sequence"/>
</dbReference>
<dbReference type="InterPro" id="IPR023393">
    <property type="entry name" value="START-like_dom_sf"/>
</dbReference>
<reference evidence="2" key="1">
    <citation type="journal article" date="2017" name="Front. Plant Sci.">
        <title>Climate Clever Clovers: New Paradigm to Reduce the Environmental Footprint of Ruminants by Breeding Low Methanogenic Forages Utilizing Haplotype Variation.</title>
        <authorList>
            <person name="Kaur P."/>
            <person name="Appels R."/>
            <person name="Bayer P.E."/>
            <person name="Keeble-Gagnere G."/>
            <person name="Wang J."/>
            <person name="Hirakawa H."/>
            <person name="Shirasawa K."/>
            <person name="Vercoe P."/>
            <person name="Stefanova K."/>
            <person name="Durmic Z."/>
            <person name="Nichols P."/>
            <person name="Revell C."/>
            <person name="Isobe S.N."/>
            <person name="Edwards D."/>
            <person name="Erskine W."/>
        </authorList>
    </citation>
    <scope>NUCLEOTIDE SEQUENCE [LARGE SCALE GENOMIC DNA]</scope>
    <source>
        <strain evidence="2">cv. Daliak</strain>
    </source>
</reference>
<dbReference type="InterPro" id="IPR019587">
    <property type="entry name" value="Polyketide_cyclase/dehydratase"/>
</dbReference>